<dbReference type="PROSITE" id="PS51682">
    <property type="entry name" value="SAM_OMT_I"/>
    <property type="match status" value="1"/>
</dbReference>
<dbReference type="OrthoDB" id="9799672at2"/>
<accession>A0A0D0F4N2</accession>
<keyword evidence="1 4" id="KW-0489">Methyltransferase</keyword>
<keyword evidence="3" id="KW-0949">S-adenosyl-L-methionine</keyword>
<dbReference type="AlphaFoldDB" id="A0A0D0F4N2"/>
<dbReference type="InterPro" id="IPR029063">
    <property type="entry name" value="SAM-dependent_MTases_sf"/>
</dbReference>
<dbReference type="CDD" id="cd02440">
    <property type="entry name" value="AdoMet_MTases"/>
    <property type="match status" value="1"/>
</dbReference>
<comment type="caution">
    <text evidence="4">The sequence shown here is derived from an EMBL/GenBank/DDBJ whole genome shotgun (WGS) entry which is preliminary data.</text>
</comment>
<keyword evidence="5" id="KW-1185">Reference proteome</keyword>
<dbReference type="PANTHER" id="PTHR43167:SF1">
    <property type="entry name" value="PUTATIVE (AFU_ORTHOLOGUE AFUA_6G01830)-RELATED"/>
    <property type="match status" value="1"/>
</dbReference>
<evidence type="ECO:0000313" key="5">
    <source>
        <dbReference type="Proteomes" id="UP000032049"/>
    </source>
</evidence>
<reference evidence="4 5" key="1">
    <citation type="submission" date="2015-01" db="EMBL/GenBank/DDBJ databases">
        <title>Draft genome sequence of Pedobacter sp. NL19 isolated from sludge of an effluent treatment pond in an abandoned uranium mine.</title>
        <authorList>
            <person name="Santos T."/>
            <person name="Caetano T."/>
            <person name="Covas C."/>
            <person name="Cruz A."/>
            <person name="Mendo S."/>
        </authorList>
    </citation>
    <scope>NUCLEOTIDE SEQUENCE [LARGE SCALE GENOMIC DNA]</scope>
    <source>
        <strain evidence="4 5">NL19</strain>
    </source>
</reference>
<protein>
    <submittedName>
        <fullName evidence="4">Methyltransferase</fullName>
    </submittedName>
</protein>
<dbReference type="SUPFAM" id="SSF53335">
    <property type="entry name" value="S-adenosyl-L-methionine-dependent methyltransferases"/>
    <property type="match status" value="1"/>
</dbReference>
<evidence type="ECO:0000256" key="3">
    <source>
        <dbReference type="ARBA" id="ARBA00022691"/>
    </source>
</evidence>
<proteinExistence type="predicted"/>
<name>A0A0D0F4N2_9SPHI</name>
<gene>
    <name evidence="4" type="ORF">TH53_14190</name>
</gene>
<dbReference type="PANTHER" id="PTHR43167">
    <property type="entry name" value="PUTATIVE (AFU_ORTHOLOGUE AFUA_6G01830)-RELATED"/>
    <property type="match status" value="1"/>
</dbReference>
<dbReference type="Proteomes" id="UP000032049">
    <property type="component" value="Unassembled WGS sequence"/>
</dbReference>
<evidence type="ECO:0000256" key="1">
    <source>
        <dbReference type="ARBA" id="ARBA00022603"/>
    </source>
</evidence>
<evidence type="ECO:0000256" key="2">
    <source>
        <dbReference type="ARBA" id="ARBA00022679"/>
    </source>
</evidence>
<dbReference type="GO" id="GO:0008171">
    <property type="term" value="F:O-methyltransferase activity"/>
    <property type="evidence" value="ECO:0007669"/>
    <property type="project" value="InterPro"/>
</dbReference>
<dbReference type="GO" id="GO:0032259">
    <property type="term" value="P:methylation"/>
    <property type="evidence" value="ECO:0007669"/>
    <property type="project" value="UniProtKB-KW"/>
</dbReference>
<dbReference type="Gene3D" id="3.40.50.150">
    <property type="entry name" value="Vaccinia Virus protein VP39"/>
    <property type="match status" value="1"/>
</dbReference>
<dbReference type="EMBL" id="JXRA01000059">
    <property type="protein sequence ID" value="KIO76588.1"/>
    <property type="molecule type" value="Genomic_DNA"/>
</dbReference>
<keyword evidence="2 4" id="KW-0808">Transferase</keyword>
<dbReference type="STRING" id="1503925.TH53_14190"/>
<organism evidence="4 5">
    <name type="scientific">Pedobacter lusitanus</name>
    <dbReference type="NCBI Taxonomy" id="1503925"/>
    <lineage>
        <taxon>Bacteria</taxon>
        <taxon>Pseudomonadati</taxon>
        <taxon>Bacteroidota</taxon>
        <taxon>Sphingobacteriia</taxon>
        <taxon>Sphingobacteriales</taxon>
        <taxon>Sphingobacteriaceae</taxon>
        <taxon>Pedobacter</taxon>
    </lineage>
</organism>
<sequence length="196" mass="22252">MFNEISVILKERMEYLEKIDLADRTDGTPRNKRLRQISADTGKFLSLLSVNLPEGEIIEIGTSAGYSTLWLAFAARETGRKIKTFEIDPDKVLLAKETFRIAGLEDYIELIHGDFFDYSAQLGQIAFCFLDAEKEIYERCFTEIAHKIVVNGLIVADNAIDQYEGVKPMINTATDDNRFDCLIVPIGNGEFICRRK</sequence>
<evidence type="ECO:0000313" key="4">
    <source>
        <dbReference type="EMBL" id="KIO76588.1"/>
    </source>
</evidence>
<dbReference type="InterPro" id="IPR002935">
    <property type="entry name" value="SAM_O-MeTrfase"/>
</dbReference>
<dbReference type="Pfam" id="PF01596">
    <property type="entry name" value="Methyltransf_3"/>
    <property type="match status" value="1"/>
</dbReference>
<dbReference type="RefSeq" id="WP_041882878.1">
    <property type="nucleotide sequence ID" value="NZ_CP157278.1"/>
</dbReference>